<organism evidence="1 2">
    <name type="scientific">Characodon lateralis</name>
    <dbReference type="NCBI Taxonomy" id="208331"/>
    <lineage>
        <taxon>Eukaryota</taxon>
        <taxon>Metazoa</taxon>
        <taxon>Chordata</taxon>
        <taxon>Craniata</taxon>
        <taxon>Vertebrata</taxon>
        <taxon>Euteleostomi</taxon>
        <taxon>Actinopterygii</taxon>
        <taxon>Neopterygii</taxon>
        <taxon>Teleostei</taxon>
        <taxon>Neoteleostei</taxon>
        <taxon>Acanthomorphata</taxon>
        <taxon>Ovalentaria</taxon>
        <taxon>Atherinomorphae</taxon>
        <taxon>Cyprinodontiformes</taxon>
        <taxon>Goodeidae</taxon>
        <taxon>Characodon</taxon>
    </lineage>
</organism>
<proteinExistence type="predicted"/>
<sequence length="82" mass="9832">MLRALQRLSVLPLRFSFEHSSSSFEEPTCLRLFVARIRVWIFRQAPLAATGLHNLSFLRANPVHHLRWMVDFWTPFEKMYRT</sequence>
<reference evidence="1 2" key="1">
    <citation type="submission" date="2021-06" db="EMBL/GenBank/DDBJ databases">
        <authorList>
            <person name="Palmer J.M."/>
        </authorList>
    </citation>
    <scope>NUCLEOTIDE SEQUENCE [LARGE SCALE GENOMIC DNA]</scope>
    <source>
        <strain evidence="1 2">CL_MEX2019</strain>
        <tissue evidence="1">Muscle</tissue>
    </source>
</reference>
<evidence type="ECO:0008006" key="3">
    <source>
        <dbReference type="Google" id="ProtNLM"/>
    </source>
</evidence>
<dbReference type="EMBL" id="JAHUTJ010076075">
    <property type="protein sequence ID" value="MED6294580.1"/>
    <property type="molecule type" value="Genomic_DNA"/>
</dbReference>
<name>A0ABU7F663_9TELE</name>
<evidence type="ECO:0000313" key="2">
    <source>
        <dbReference type="Proteomes" id="UP001352852"/>
    </source>
</evidence>
<comment type="caution">
    <text evidence="1">The sequence shown here is derived from an EMBL/GenBank/DDBJ whole genome shotgun (WGS) entry which is preliminary data.</text>
</comment>
<accession>A0ABU7F663</accession>
<gene>
    <name evidence="1" type="ORF">CHARACLAT_022527</name>
</gene>
<evidence type="ECO:0000313" key="1">
    <source>
        <dbReference type="EMBL" id="MED6294580.1"/>
    </source>
</evidence>
<dbReference type="Proteomes" id="UP001352852">
    <property type="component" value="Unassembled WGS sequence"/>
</dbReference>
<protein>
    <recommendedName>
        <fullName evidence="3">Secreted protein</fullName>
    </recommendedName>
</protein>
<keyword evidence="2" id="KW-1185">Reference proteome</keyword>